<name>K2G449_9BACT</name>
<comment type="caution">
    <text evidence="3">The sequence shown here is derived from an EMBL/GenBank/DDBJ whole genome shotgun (WGS) entry which is preliminary data.</text>
</comment>
<evidence type="ECO:0000313" key="3">
    <source>
        <dbReference type="EMBL" id="EKE29082.1"/>
    </source>
</evidence>
<keyword evidence="2" id="KW-1133">Transmembrane helix</keyword>
<organism evidence="3">
    <name type="scientific">uncultured bacterium</name>
    <name type="common">gcode 4</name>
    <dbReference type="NCBI Taxonomy" id="1234023"/>
    <lineage>
        <taxon>Bacteria</taxon>
        <taxon>environmental samples</taxon>
    </lineage>
</organism>
<gene>
    <name evidence="3" type="ORF">ACD_2C00234G0009</name>
</gene>
<dbReference type="Gene3D" id="2.60.120.1000">
    <property type="match status" value="1"/>
</dbReference>
<sequence>AVLAATWNALTDLWVWLVKNSLGWTITSANWGITTTDWTSNNSAWTSCNAIKTAYPSSADWDYWINPDWAWAFQVYCDMNTDWGGWTLVMTNLNKTFVNGIASVKPDIATEWMHPQRSRLLAWNNQVRIMWGYSTTIVNFNTTSAILNDRVIHWTASGADIWTIAWTPWTWNNCNPAWVTGNINEFYDQWNYYLFKHTSGVMWAWYIWVAWTYMLVCNAQFTTWWWHRIYVR</sequence>
<protein>
    <recommendedName>
        <fullName evidence="4">Fibrinogen C-terminal domain-containing protein</fullName>
    </recommendedName>
</protein>
<keyword evidence="1" id="KW-1015">Disulfide bond</keyword>
<evidence type="ECO:0000256" key="1">
    <source>
        <dbReference type="ARBA" id="ARBA00023157"/>
    </source>
</evidence>
<evidence type="ECO:0000256" key="2">
    <source>
        <dbReference type="SAM" id="Phobius"/>
    </source>
</evidence>
<dbReference type="PANTHER" id="PTHR16146:SF46">
    <property type="entry name" value="INTELECTIN-1A-RELATED"/>
    <property type="match status" value="1"/>
</dbReference>
<keyword evidence="2" id="KW-0812">Transmembrane</keyword>
<dbReference type="AlphaFoldDB" id="K2G449"/>
<dbReference type="EMBL" id="AMFJ01000234">
    <property type="protein sequence ID" value="EKE29082.1"/>
    <property type="molecule type" value="Genomic_DNA"/>
</dbReference>
<dbReference type="GO" id="GO:0070492">
    <property type="term" value="F:oligosaccharide binding"/>
    <property type="evidence" value="ECO:0007669"/>
    <property type="project" value="TreeGrafter"/>
</dbReference>
<feature type="transmembrane region" description="Helical" evidence="2">
    <location>
        <begin position="203"/>
        <end position="226"/>
    </location>
</feature>
<dbReference type="PANTHER" id="PTHR16146">
    <property type="entry name" value="INTELECTIN"/>
    <property type="match status" value="1"/>
</dbReference>
<proteinExistence type="predicted"/>
<evidence type="ECO:0008006" key="4">
    <source>
        <dbReference type="Google" id="ProtNLM"/>
    </source>
</evidence>
<accession>K2G449</accession>
<reference evidence="3" key="1">
    <citation type="journal article" date="2012" name="Science">
        <title>Fermentation, hydrogen, and sulfur metabolism in multiple uncultivated bacterial phyla.</title>
        <authorList>
            <person name="Wrighton K.C."/>
            <person name="Thomas B.C."/>
            <person name="Sharon I."/>
            <person name="Miller C.S."/>
            <person name="Castelle C.J."/>
            <person name="VerBerkmoes N.C."/>
            <person name="Wilkins M.J."/>
            <person name="Hettich R.L."/>
            <person name="Lipton M.S."/>
            <person name="Williams K.H."/>
            <person name="Long P.E."/>
            <person name="Banfield J.F."/>
        </authorList>
    </citation>
    <scope>NUCLEOTIDE SEQUENCE [LARGE SCALE GENOMIC DNA]</scope>
</reference>
<keyword evidence="2" id="KW-0472">Membrane</keyword>
<dbReference type="GO" id="GO:0005615">
    <property type="term" value="C:extracellular space"/>
    <property type="evidence" value="ECO:0007669"/>
    <property type="project" value="TreeGrafter"/>
</dbReference>
<dbReference type="NCBIfam" id="NF040941">
    <property type="entry name" value="GGGWT_bact"/>
    <property type="match status" value="1"/>
</dbReference>
<feature type="non-terminal residue" evidence="3">
    <location>
        <position position="1"/>
    </location>
</feature>